<dbReference type="AlphaFoldDB" id="A0ABD2IHL9"/>
<accession>A0ABD2IHL9</accession>
<proteinExistence type="predicted"/>
<dbReference type="Pfam" id="PF12762">
    <property type="entry name" value="DDE_Tnp_IS1595"/>
    <property type="match status" value="1"/>
</dbReference>
<dbReference type="InterPro" id="IPR024445">
    <property type="entry name" value="Tnp_ISXO2-like"/>
</dbReference>
<dbReference type="PANTHER" id="PTHR47163">
    <property type="entry name" value="DDE_TNP_IS1595 DOMAIN-CONTAINING PROTEIN"/>
    <property type="match status" value="1"/>
</dbReference>
<gene>
    <name evidence="2" type="ORF">niasHS_013931</name>
</gene>
<comment type="caution">
    <text evidence="2">The sequence shown here is derived from an EMBL/GenBank/DDBJ whole genome shotgun (WGS) entry which is preliminary data.</text>
</comment>
<name>A0ABD2IHL9_HETSC</name>
<dbReference type="PANTHER" id="PTHR47163:SF2">
    <property type="entry name" value="SI:DKEY-17M8.2"/>
    <property type="match status" value="1"/>
</dbReference>
<protein>
    <recommendedName>
        <fullName evidence="1">ISXO2-like transposase domain-containing protein</fullName>
    </recommendedName>
</protein>
<dbReference type="SMART" id="SM01126">
    <property type="entry name" value="DDE_Tnp_IS1595"/>
    <property type="match status" value="1"/>
</dbReference>
<feature type="domain" description="ISXO2-like transposase" evidence="1">
    <location>
        <begin position="37"/>
        <end position="184"/>
    </location>
</feature>
<dbReference type="EMBL" id="JBICCN010000300">
    <property type="protein sequence ID" value="KAL3079649.1"/>
    <property type="molecule type" value="Genomic_DNA"/>
</dbReference>
<evidence type="ECO:0000259" key="1">
    <source>
        <dbReference type="SMART" id="SM01126"/>
    </source>
</evidence>
<dbReference type="InterPro" id="IPR053164">
    <property type="entry name" value="IS1016-like_transposase"/>
</dbReference>
<dbReference type="Proteomes" id="UP001620645">
    <property type="component" value="Unassembled WGS sequence"/>
</dbReference>
<organism evidence="2 3">
    <name type="scientific">Heterodera schachtii</name>
    <name type="common">Sugarbeet cyst nematode worm</name>
    <name type="synonym">Tylenchus schachtii</name>
    <dbReference type="NCBI Taxonomy" id="97005"/>
    <lineage>
        <taxon>Eukaryota</taxon>
        <taxon>Metazoa</taxon>
        <taxon>Ecdysozoa</taxon>
        <taxon>Nematoda</taxon>
        <taxon>Chromadorea</taxon>
        <taxon>Rhabditida</taxon>
        <taxon>Tylenchina</taxon>
        <taxon>Tylenchomorpha</taxon>
        <taxon>Tylenchoidea</taxon>
        <taxon>Heteroderidae</taxon>
        <taxon>Heteroderinae</taxon>
        <taxon>Heterodera</taxon>
    </lineage>
</organism>
<evidence type="ECO:0000313" key="3">
    <source>
        <dbReference type="Proteomes" id="UP001620645"/>
    </source>
</evidence>
<evidence type="ECO:0000313" key="2">
    <source>
        <dbReference type="EMBL" id="KAL3079649.1"/>
    </source>
</evidence>
<sequence>MNSTHGSKMWDFCIHVERVCVAVETHRLRLSSVVVMELGGRFVEIDETLVVKRKYGVGRVLVKQEIWLFGGLERDSNWERVFMVPVESRGANRLLPLIQQYILPGTTIVSDEWRPYRGIPNLPQNYTHMTVNHSRNFVNPANPLAHTQNVESLWKKLKRNFKQHFGNTSETFNTYFPEFVWRQRFGEQKEEQIDTNWPISKGKKAARSESDFENEENQVKLMIVNQFIKKREEFQMESDYKKENRNKKECEIAKELGTYRDKIYQWKREIEEKGQQKKEKKWF</sequence>
<reference evidence="2 3" key="1">
    <citation type="submission" date="2024-10" db="EMBL/GenBank/DDBJ databases">
        <authorList>
            <person name="Kim D."/>
        </authorList>
    </citation>
    <scope>NUCLEOTIDE SEQUENCE [LARGE SCALE GENOMIC DNA]</scope>
    <source>
        <strain evidence="2">Taebaek</strain>
    </source>
</reference>
<keyword evidence="3" id="KW-1185">Reference proteome</keyword>